<comment type="caution">
    <text evidence="2">The sequence shown here is derived from an EMBL/GenBank/DDBJ whole genome shotgun (WGS) entry which is preliminary data.</text>
</comment>
<evidence type="ECO:0000313" key="2">
    <source>
        <dbReference type="EMBL" id="KGO94668.1"/>
    </source>
</evidence>
<dbReference type="InterPro" id="IPR001387">
    <property type="entry name" value="Cro/C1-type_HTH"/>
</dbReference>
<accession>A0A0A2MT99</accession>
<dbReference type="Proteomes" id="UP000030111">
    <property type="component" value="Unassembled WGS sequence"/>
</dbReference>
<dbReference type="AlphaFoldDB" id="A0A0A2MT99"/>
<feature type="domain" description="HTH cro/C1-type" evidence="1">
    <location>
        <begin position="62"/>
        <end position="115"/>
    </location>
</feature>
<dbReference type="PROSITE" id="PS50943">
    <property type="entry name" value="HTH_CROC1"/>
    <property type="match status" value="1"/>
</dbReference>
<evidence type="ECO:0000313" key="3">
    <source>
        <dbReference type="Proteomes" id="UP000030111"/>
    </source>
</evidence>
<dbReference type="InterPro" id="IPR039060">
    <property type="entry name" value="Antitox_HigA"/>
</dbReference>
<dbReference type="GO" id="GO:0006355">
    <property type="term" value="P:regulation of DNA-templated transcription"/>
    <property type="evidence" value="ECO:0007669"/>
    <property type="project" value="InterPro"/>
</dbReference>
<proteinExistence type="predicted"/>
<organism evidence="2 3">
    <name type="scientific">Flavobacterium subsaxonicum WB 4.1-42 = DSM 21790</name>
    <dbReference type="NCBI Taxonomy" id="1121898"/>
    <lineage>
        <taxon>Bacteria</taxon>
        <taxon>Pseudomonadati</taxon>
        <taxon>Bacteroidota</taxon>
        <taxon>Flavobacteriia</taxon>
        <taxon>Flavobacteriales</taxon>
        <taxon>Flavobacteriaceae</taxon>
        <taxon>Flavobacterium</taxon>
    </lineage>
</organism>
<dbReference type="RefSeq" id="WP_026992047.1">
    <property type="nucleotide sequence ID" value="NZ_JRLY01000001.1"/>
</dbReference>
<dbReference type="PANTHER" id="PTHR40455:SF1">
    <property type="entry name" value="ANTITOXIN HIGA"/>
    <property type="match status" value="1"/>
</dbReference>
<keyword evidence="3" id="KW-1185">Reference proteome</keyword>
<evidence type="ECO:0000259" key="1">
    <source>
        <dbReference type="PROSITE" id="PS50943"/>
    </source>
</evidence>
<dbReference type="Pfam" id="PF01381">
    <property type="entry name" value="HTH_3"/>
    <property type="match status" value="1"/>
</dbReference>
<sequence length="119" mass="13918">MLRLIKNDSQHEDTLARIYKLMQLDLQPDTEESDELEILSMLVKKYEDEHYPIPEPTPVEAIKYRMEQMNLTDAELSEILGARSRKSEILSGKRKLSLTMIRALKERLNISADILIQLY</sequence>
<dbReference type="PANTHER" id="PTHR40455">
    <property type="entry name" value="ANTITOXIN HIGA"/>
    <property type="match status" value="1"/>
</dbReference>
<dbReference type="SUPFAM" id="SSF47413">
    <property type="entry name" value="lambda repressor-like DNA-binding domains"/>
    <property type="match status" value="1"/>
</dbReference>
<dbReference type="OrthoDB" id="9796786at2"/>
<name>A0A0A2MT99_9FLAO</name>
<dbReference type="EMBL" id="JRLY01000001">
    <property type="protein sequence ID" value="KGO94668.1"/>
    <property type="molecule type" value="Genomic_DNA"/>
</dbReference>
<protein>
    <submittedName>
        <fullName evidence="2">XRE family transcriptional regulator</fullName>
    </submittedName>
</protein>
<dbReference type="GO" id="GO:0001046">
    <property type="term" value="F:core promoter sequence-specific DNA binding"/>
    <property type="evidence" value="ECO:0007669"/>
    <property type="project" value="TreeGrafter"/>
</dbReference>
<dbReference type="STRING" id="1121898.GCA_000422725_00607"/>
<dbReference type="eggNOG" id="COG5499">
    <property type="taxonomic scope" value="Bacteria"/>
</dbReference>
<gene>
    <name evidence="2" type="ORF">Q766_00665</name>
</gene>
<dbReference type="Gene3D" id="1.10.260.40">
    <property type="entry name" value="lambda repressor-like DNA-binding domains"/>
    <property type="match status" value="1"/>
</dbReference>
<reference evidence="2 3" key="1">
    <citation type="submission" date="2013-09" db="EMBL/GenBank/DDBJ databases">
        <authorList>
            <person name="Zeng Z."/>
            <person name="Chen C."/>
        </authorList>
    </citation>
    <scope>NUCLEOTIDE SEQUENCE [LARGE SCALE GENOMIC DNA]</scope>
    <source>
        <strain evidence="2 3">WB 4.1-42</strain>
    </source>
</reference>
<dbReference type="InterPro" id="IPR010982">
    <property type="entry name" value="Lambda_DNA-bd_dom_sf"/>
</dbReference>